<accession>A0ABS4K2T4</accession>
<evidence type="ECO:0000256" key="4">
    <source>
        <dbReference type="ARBA" id="ARBA00023125"/>
    </source>
</evidence>
<evidence type="ECO:0000259" key="7">
    <source>
        <dbReference type="Pfam" id="PF04542"/>
    </source>
</evidence>
<keyword evidence="10" id="KW-1185">Reference proteome</keyword>
<dbReference type="InterPro" id="IPR007627">
    <property type="entry name" value="RNA_pol_sigma70_r2"/>
</dbReference>
<keyword evidence="3 6" id="KW-0731">Sigma factor</keyword>
<dbReference type="InterPro" id="IPR014284">
    <property type="entry name" value="RNA_pol_sigma-70_dom"/>
</dbReference>
<evidence type="ECO:0000259" key="8">
    <source>
        <dbReference type="Pfam" id="PF08281"/>
    </source>
</evidence>
<evidence type="ECO:0000256" key="1">
    <source>
        <dbReference type="ARBA" id="ARBA00010641"/>
    </source>
</evidence>
<dbReference type="PANTHER" id="PTHR43133">
    <property type="entry name" value="RNA POLYMERASE ECF-TYPE SIGMA FACTO"/>
    <property type="match status" value="1"/>
</dbReference>
<name>A0ABS4K2T4_9CLOT</name>
<evidence type="ECO:0000256" key="6">
    <source>
        <dbReference type="RuleBase" id="RU000716"/>
    </source>
</evidence>
<comment type="caution">
    <text evidence="9">The sequence shown here is derived from an EMBL/GenBank/DDBJ whole genome shotgun (WGS) entry which is preliminary data.</text>
</comment>
<reference evidence="9 10" key="1">
    <citation type="submission" date="2021-03" db="EMBL/GenBank/DDBJ databases">
        <title>Genomic Encyclopedia of Type Strains, Phase IV (KMG-IV): sequencing the most valuable type-strain genomes for metagenomic binning, comparative biology and taxonomic classification.</title>
        <authorList>
            <person name="Goeker M."/>
        </authorList>
    </citation>
    <scope>NUCLEOTIDE SEQUENCE [LARGE SCALE GENOMIC DNA]</scope>
    <source>
        <strain evidence="9 10">DSM 28650</strain>
    </source>
</reference>
<evidence type="ECO:0000313" key="9">
    <source>
        <dbReference type="EMBL" id="MBP2022085.1"/>
    </source>
</evidence>
<dbReference type="InterPro" id="IPR036388">
    <property type="entry name" value="WH-like_DNA-bd_sf"/>
</dbReference>
<dbReference type="RefSeq" id="WP_209649517.1">
    <property type="nucleotide sequence ID" value="NZ_JAGGLL010000012.1"/>
</dbReference>
<comment type="similarity">
    <text evidence="1 6">Belongs to the sigma-70 factor family. ECF subfamily.</text>
</comment>
<organism evidence="9 10">
    <name type="scientific">Clostridium punense</name>
    <dbReference type="NCBI Taxonomy" id="1054297"/>
    <lineage>
        <taxon>Bacteria</taxon>
        <taxon>Bacillati</taxon>
        <taxon>Bacillota</taxon>
        <taxon>Clostridia</taxon>
        <taxon>Eubacteriales</taxon>
        <taxon>Clostridiaceae</taxon>
        <taxon>Clostridium</taxon>
    </lineage>
</organism>
<dbReference type="InterPro" id="IPR039425">
    <property type="entry name" value="RNA_pol_sigma-70-like"/>
</dbReference>
<dbReference type="SUPFAM" id="SSF88659">
    <property type="entry name" value="Sigma3 and sigma4 domains of RNA polymerase sigma factors"/>
    <property type="match status" value="1"/>
</dbReference>
<dbReference type="Pfam" id="PF08281">
    <property type="entry name" value="Sigma70_r4_2"/>
    <property type="match status" value="1"/>
</dbReference>
<dbReference type="Proteomes" id="UP001519308">
    <property type="component" value="Unassembled WGS sequence"/>
</dbReference>
<dbReference type="InterPro" id="IPR013249">
    <property type="entry name" value="RNA_pol_sigma70_r4_t2"/>
</dbReference>
<dbReference type="InterPro" id="IPR000838">
    <property type="entry name" value="RNA_pol_sigma70_ECF_CS"/>
</dbReference>
<keyword evidence="4 6" id="KW-0238">DNA-binding</keyword>
<dbReference type="Pfam" id="PF04542">
    <property type="entry name" value="Sigma70_r2"/>
    <property type="match status" value="1"/>
</dbReference>
<evidence type="ECO:0000256" key="2">
    <source>
        <dbReference type="ARBA" id="ARBA00023015"/>
    </source>
</evidence>
<gene>
    <name evidence="9" type="ORF">J2Z44_001886</name>
</gene>
<dbReference type="NCBIfam" id="TIGR02937">
    <property type="entry name" value="sigma70-ECF"/>
    <property type="match status" value="1"/>
</dbReference>
<proteinExistence type="inferred from homology"/>
<dbReference type="InterPro" id="IPR013324">
    <property type="entry name" value="RNA_pol_sigma_r3/r4-like"/>
</dbReference>
<dbReference type="InterPro" id="IPR013325">
    <property type="entry name" value="RNA_pol_sigma_r2"/>
</dbReference>
<dbReference type="SUPFAM" id="SSF88946">
    <property type="entry name" value="Sigma2 domain of RNA polymerase sigma factors"/>
    <property type="match status" value="1"/>
</dbReference>
<sequence length="173" mass="20557">MNEDKELLYRFIEGDDIAFESLVLKYRQGAIQFSMQFVHDYHIAEDIAQESFASIYVYKERYNFKASFKTYLFTIVRNKSIDYIRRNKKGVLEASEVVCDYSAEEIVIKQEEKIHLKNTINQLKDDYKIAIYLIDYNDMSYEEAGKVMGKSTVQIKILIYRARKKLKLLLQEE</sequence>
<dbReference type="Gene3D" id="1.10.10.10">
    <property type="entry name" value="Winged helix-like DNA-binding domain superfamily/Winged helix DNA-binding domain"/>
    <property type="match status" value="1"/>
</dbReference>
<dbReference type="Gene3D" id="1.10.1740.10">
    <property type="match status" value="1"/>
</dbReference>
<dbReference type="PANTHER" id="PTHR43133:SF8">
    <property type="entry name" value="RNA POLYMERASE SIGMA FACTOR HI_1459-RELATED"/>
    <property type="match status" value="1"/>
</dbReference>
<dbReference type="EMBL" id="JAGGLL010000012">
    <property type="protein sequence ID" value="MBP2022085.1"/>
    <property type="molecule type" value="Genomic_DNA"/>
</dbReference>
<keyword evidence="2 6" id="KW-0805">Transcription regulation</keyword>
<evidence type="ECO:0000256" key="5">
    <source>
        <dbReference type="ARBA" id="ARBA00023163"/>
    </source>
</evidence>
<protein>
    <recommendedName>
        <fullName evidence="6">RNA polymerase sigma factor</fullName>
    </recommendedName>
</protein>
<dbReference type="CDD" id="cd06171">
    <property type="entry name" value="Sigma70_r4"/>
    <property type="match status" value="1"/>
</dbReference>
<evidence type="ECO:0000256" key="3">
    <source>
        <dbReference type="ARBA" id="ARBA00023082"/>
    </source>
</evidence>
<keyword evidence="5 6" id="KW-0804">Transcription</keyword>
<evidence type="ECO:0000313" key="10">
    <source>
        <dbReference type="Proteomes" id="UP001519308"/>
    </source>
</evidence>
<dbReference type="PROSITE" id="PS01063">
    <property type="entry name" value="SIGMA70_ECF"/>
    <property type="match status" value="1"/>
</dbReference>
<feature type="domain" description="RNA polymerase sigma-70 region 2" evidence="7">
    <location>
        <begin position="22"/>
        <end position="89"/>
    </location>
</feature>
<feature type="domain" description="RNA polymerase sigma factor 70 region 4 type 2" evidence="8">
    <location>
        <begin position="117"/>
        <end position="166"/>
    </location>
</feature>